<dbReference type="PROSITE" id="PS50850">
    <property type="entry name" value="MFS"/>
    <property type="match status" value="1"/>
</dbReference>
<dbReference type="RefSeq" id="WP_147761367.1">
    <property type="nucleotide sequence ID" value="NZ_BPQG01000006.1"/>
</dbReference>
<feature type="transmembrane region" description="Helical" evidence="6">
    <location>
        <begin position="58"/>
        <end position="78"/>
    </location>
</feature>
<gene>
    <name evidence="8" type="primary">ttuB_2</name>
    <name evidence="8" type="ORF">AFCDBAGC_0639</name>
</gene>
<evidence type="ECO:0000256" key="4">
    <source>
        <dbReference type="ARBA" id="ARBA00022989"/>
    </source>
</evidence>
<keyword evidence="3 6" id="KW-0812">Transmembrane</keyword>
<feature type="transmembrane region" description="Helical" evidence="6">
    <location>
        <begin position="115"/>
        <end position="139"/>
    </location>
</feature>
<dbReference type="Gene3D" id="1.20.1250.20">
    <property type="entry name" value="MFS general substrate transporter like domains"/>
    <property type="match status" value="2"/>
</dbReference>
<sequence length="459" mass="49056">MTPIDTAADDALARRTIATVTWRLMPLLGVMYLVAYIDRQNISYAKLQMVGDLGLSESVYGLGASLFFLGYFLCEVPANVILERVGARLWFARIMATWGLITVLLGFTQNTVMFYVLRFLLGVAEAGFFPGVLFVLTLWFPQKHRAAMIGWFMIASAVANAVGAAVGGALLDLDGALGLKGWQWVFVSTGVPALFLAVIVLLVLPEGPEKAPWLDRAGRDWLSRTLEQEREAGGKVEHGNPFAALLDRRVWMLASVYVAFPLGAYGLSYWLPTVVRSFGVTNTVNGFINIIPWVVTGFALWWVPRHSSRTGEQTWHVVGPGLVAAAALALSVVVPGSGLKFACLCVAAAGIFSAQPVFWSLPPTFLKGASAAAGIAAINSVGNLGGFIAQNAVPMIRDRSGSDLVPMIFLSACLVVGSCLVFVVLGALQRDAGRRAAVQSVTSKAPTVASPHSSAQAVR</sequence>
<dbReference type="SUPFAM" id="SSF103473">
    <property type="entry name" value="MFS general substrate transporter"/>
    <property type="match status" value="1"/>
</dbReference>
<evidence type="ECO:0000256" key="5">
    <source>
        <dbReference type="ARBA" id="ARBA00023136"/>
    </source>
</evidence>
<feature type="transmembrane region" description="Helical" evidence="6">
    <location>
        <begin position="283"/>
        <end position="303"/>
    </location>
</feature>
<organism evidence="8 9">
    <name type="scientific">Methylobacterium cerastii</name>
    <dbReference type="NCBI Taxonomy" id="932741"/>
    <lineage>
        <taxon>Bacteria</taxon>
        <taxon>Pseudomonadati</taxon>
        <taxon>Pseudomonadota</taxon>
        <taxon>Alphaproteobacteria</taxon>
        <taxon>Hyphomicrobiales</taxon>
        <taxon>Methylobacteriaceae</taxon>
        <taxon>Methylobacterium</taxon>
    </lineage>
</organism>
<feature type="transmembrane region" description="Helical" evidence="6">
    <location>
        <begin position="339"/>
        <end position="359"/>
    </location>
</feature>
<dbReference type="InterPro" id="IPR036259">
    <property type="entry name" value="MFS_trans_sf"/>
</dbReference>
<feature type="transmembrane region" description="Helical" evidence="6">
    <location>
        <begin position="250"/>
        <end position="271"/>
    </location>
</feature>
<dbReference type="InterPro" id="IPR020846">
    <property type="entry name" value="MFS_dom"/>
</dbReference>
<dbReference type="InterPro" id="IPR011701">
    <property type="entry name" value="MFS"/>
</dbReference>
<proteinExistence type="predicted"/>
<comment type="subcellular location">
    <subcellularLocation>
        <location evidence="1">Membrane</location>
        <topology evidence="1">Multi-pass membrane protein</topology>
    </subcellularLocation>
</comment>
<comment type="caution">
    <text evidence="8">The sequence shown here is derived from an EMBL/GenBank/DDBJ whole genome shotgun (WGS) entry which is preliminary data.</text>
</comment>
<feature type="transmembrane region" description="Helical" evidence="6">
    <location>
        <begin position="20"/>
        <end position="38"/>
    </location>
</feature>
<feature type="domain" description="Major facilitator superfamily (MFS) profile" evidence="7">
    <location>
        <begin position="24"/>
        <end position="429"/>
    </location>
</feature>
<reference evidence="8 9" key="1">
    <citation type="journal article" date="2021" name="Front. Microbiol.">
        <title>Comprehensive Comparative Genomics and Phenotyping of Methylobacterium Species.</title>
        <authorList>
            <person name="Alessa O."/>
            <person name="Ogura Y."/>
            <person name="Fujitani Y."/>
            <person name="Takami H."/>
            <person name="Hayashi T."/>
            <person name="Sahin N."/>
            <person name="Tani A."/>
        </authorList>
    </citation>
    <scope>NUCLEOTIDE SEQUENCE [LARGE SCALE GENOMIC DNA]</scope>
    <source>
        <strain evidence="8 9">DSM 23679</strain>
    </source>
</reference>
<feature type="transmembrane region" description="Helical" evidence="6">
    <location>
        <begin position="404"/>
        <end position="428"/>
    </location>
</feature>
<protein>
    <submittedName>
        <fullName evidence="8">Tartrate transporter</fullName>
    </submittedName>
</protein>
<evidence type="ECO:0000259" key="7">
    <source>
        <dbReference type="PROSITE" id="PS50850"/>
    </source>
</evidence>
<keyword evidence="2" id="KW-0813">Transport</keyword>
<feature type="transmembrane region" description="Helical" evidence="6">
    <location>
        <begin position="90"/>
        <end position="109"/>
    </location>
</feature>
<evidence type="ECO:0000256" key="2">
    <source>
        <dbReference type="ARBA" id="ARBA00022448"/>
    </source>
</evidence>
<accession>A0ABQ4QDK3</accession>
<feature type="transmembrane region" description="Helical" evidence="6">
    <location>
        <begin position="151"/>
        <end position="171"/>
    </location>
</feature>
<evidence type="ECO:0000256" key="3">
    <source>
        <dbReference type="ARBA" id="ARBA00022692"/>
    </source>
</evidence>
<dbReference type="CDD" id="cd17319">
    <property type="entry name" value="MFS_ExuT_GudP_like"/>
    <property type="match status" value="1"/>
</dbReference>
<dbReference type="PANTHER" id="PTHR43791">
    <property type="entry name" value="PERMEASE-RELATED"/>
    <property type="match status" value="1"/>
</dbReference>
<keyword evidence="5 6" id="KW-0472">Membrane</keyword>
<evidence type="ECO:0000256" key="1">
    <source>
        <dbReference type="ARBA" id="ARBA00004141"/>
    </source>
</evidence>
<feature type="transmembrane region" description="Helical" evidence="6">
    <location>
        <begin position="315"/>
        <end position="333"/>
    </location>
</feature>
<evidence type="ECO:0000313" key="8">
    <source>
        <dbReference type="EMBL" id="GJD42799.1"/>
    </source>
</evidence>
<feature type="transmembrane region" description="Helical" evidence="6">
    <location>
        <begin position="371"/>
        <end position="392"/>
    </location>
</feature>
<dbReference type="Pfam" id="PF07690">
    <property type="entry name" value="MFS_1"/>
    <property type="match status" value="1"/>
</dbReference>
<dbReference type="Proteomes" id="UP001055117">
    <property type="component" value="Unassembled WGS sequence"/>
</dbReference>
<keyword evidence="9" id="KW-1185">Reference proteome</keyword>
<keyword evidence="4 6" id="KW-1133">Transmembrane helix</keyword>
<feature type="transmembrane region" description="Helical" evidence="6">
    <location>
        <begin position="183"/>
        <end position="204"/>
    </location>
</feature>
<evidence type="ECO:0000313" key="9">
    <source>
        <dbReference type="Proteomes" id="UP001055117"/>
    </source>
</evidence>
<name>A0ABQ4QDK3_9HYPH</name>
<dbReference type="PANTHER" id="PTHR43791:SF36">
    <property type="entry name" value="TRANSPORTER, PUTATIVE (AFU_ORTHOLOGUE AFUA_6G08340)-RELATED"/>
    <property type="match status" value="1"/>
</dbReference>
<evidence type="ECO:0000256" key="6">
    <source>
        <dbReference type="SAM" id="Phobius"/>
    </source>
</evidence>
<dbReference type="EMBL" id="BPQG01000006">
    <property type="protein sequence ID" value="GJD42799.1"/>
    <property type="molecule type" value="Genomic_DNA"/>
</dbReference>